<evidence type="ECO:0000313" key="2">
    <source>
        <dbReference type="Proteomes" id="UP000031390"/>
    </source>
</evidence>
<gene>
    <name evidence="1" type="ORF">MCC93_09700</name>
</gene>
<evidence type="ECO:0008006" key="3">
    <source>
        <dbReference type="Google" id="ProtNLM"/>
    </source>
</evidence>
<accession>A0A0C1GS80</accession>
<proteinExistence type="predicted"/>
<reference evidence="1 2" key="1">
    <citation type="submission" date="2014-12" db="EMBL/GenBank/DDBJ databases">
        <title>Genome sequence of Morococcus cerebrosus.</title>
        <authorList>
            <person name="Shin S.-K."/>
            <person name="Yi H."/>
        </authorList>
    </citation>
    <scope>NUCLEOTIDE SEQUENCE [LARGE SCALE GENOMIC DNA]</scope>
    <source>
        <strain evidence="1 2">CIP 81.93</strain>
    </source>
</reference>
<dbReference type="Proteomes" id="UP000031390">
    <property type="component" value="Unassembled WGS sequence"/>
</dbReference>
<dbReference type="PROSITE" id="PS51257">
    <property type="entry name" value="PROKAR_LIPOPROTEIN"/>
    <property type="match status" value="1"/>
</dbReference>
<comment type="caution">
    <text evidence="1">The sequence shown here is derived from an EMBL/GenBank/DDBJ whole genome shotgun (WGS) entry which is preliminary data.</text>
</comment>
<dbReference type="EMBL" id="JUFZ01000039">
    <property type="protein sequence ID" value="KIC09155.1"/>
    <property type="molecule type" value="Genomic_DNA"/>
</dbReference>
<evidence type="ECO:0000313" key="1">
    <source>
        <dbReference type="EMBL" id="KIC09155.1"/>
    </source>
</evidence>
<protein>
    <recommendedName>
        <fullName evidence="3">Lipoprotein</fullName>
    </recommendedName>
</protein>
<organism evidence="1 2">
    <name type="scientific">Morococcus cerebrosus</name>
    <dbReference type="NCBI Taxonomy" id="1056807"/>
    <lineage>
        <taxon>Bacteria</taxon>
        <taxon>Pseudomonadati</taxon>
        <taxon>Pseudomonadota</taxon>
        <taxon>Betaproteobacteria</taxon>
        <taxon>Neisseriales</taxon>
        <taxon>Neisseriaceae</taxon>
        <taxon>Morococcus</taxon>
    </lineage>
</organism>
<name>A0A0C1GS80_9NEIS</name>
<sequence length="44" mass="4862">MKKVALFIALIGALSACNTIHSVARDANTAVQAWNDDYQKQNNR</sequence>
<dbReference type="AlphaFoldDB" id="A0A0C1GS80"/>
<dbReference type="RefSeq" id="WP_003761118.1">
    <property type="nucleotide sequence ID" value="NZ_CP094242.1"/>
</dbReference>
<dbReference type="PATRIC" id="fig|1056807.3.peg.936"/>